<accession>A0A9W6LSL7</accession>
<name>A0A9W6LSL7_9HYPH</name>
<reference evidence="2" key="1">
    <citation type="journal article" date="2023" name="Int. J. Syst. Evol. Microbiol.">
        <title>Methylocystis iwaonis sp. nov., a type II methane-oxidizing bacterium from surface soil of a rice paddy field in Japan, and emended description of the genus Methylocystis (ex Whittenbury et al. 1970) Bowman et al. 1993.</title>
        <authorList>
            <person name="Kaise H."/>
            <person name="Sawadogo J.B."/>
            <person name="Alam M.S."/>
            <person name="Ueno C."/>
            <person name="Dianou D."/>
            <person name="Shinjo R."/>
            <person name="Asakawa S."/>
        </authorList>
    </citation>
    <scope>NUCLEOTIDE SEQUENCE</scope>
    <source>
        <strain evidence="2">LMG27198</strain>
    </source>
</reference>
<dbReference type="EMBL" id="BSEC01000001">
    <property type="protein sequence ID" value="GLI93713.1"/>
    <property type="molecule type" value="Genomic_DNA"/>
</dbReference>
<organism evidence="2 3">
    <name type="scientific">Methylocystis echinoides</name>
    <dbReference type="NCBI Taxonomy" id="29468"/>
    <lineage>
        <taxon>Bacteria</taxon>
        <taxon>Pseudomonadati</taxon>
        <taxon>Pseudomonadota</taxon>
        <taxon>Alphaproteobacteria</taxon>
        <taxon>Hyphomicrobiales</taxon>
        <taxon>Methylocystaceae</taxon>
        <taxon>Methylocystis</taxon>
    </lineage>
</organism>
<gene>
    <name evidence="2" type="ORF">LMG27198_27050</name>
</gene>
<feature type="domain" description="Abortive phage infection protein C-terminal" evidence="1">
    <location>
        <begin position="259"/>
        <end position="504"/>
    </location>
</feature>
<keyword evidence="3" id="KW-1185">Reference proteome</keyword>
<dbReference type="Proteomes" id="UP001144323">
    <property type="component" value="Unassembled WGS sequence"/>
</dbReference>
<dbReference type="Pfam" id="PF10592">
    <property type="entry name" value="AIPR"/>
    <property type="match status" value="1"/>
</dbReference>
<evidence type="ECO:0000259" key="1">
    <source>
        <dbReference type="Pfam" id="PF10592"/>
    </source>
</evidence>
<dbReference type="InterPro" id="IPR018891">
    <property type="entry name" value="AIPR_C"/>
</dbReference>
<evidence type="ECO:0000313" key="2">
    <source>
        <dbReference type="EMBL" id="GLI93713.1"/>
    </source>
</evidence>
<dbReference type="RefSeq" id="WP_281803692.1">
    <property type="nucleotide sequence ID" value="NZ_BSEC01000001.1"/>
</dbReference>
<proteinExistence type="predicted"/>
<evidence type="ECO:0000313" key="3">
    <source>
        <dbReference type="Proteomes" id="UP001144323"/>
    </source>
</evidence>
<protein>
    <recommendedName>
        <fullName evidence="1">Abortive phage infection protein C-terminal domain-containing protein</fullName>
    </recommendedName>
</protein>
<sequence>MSNDTYKALIDAMVAERSRELGDANKNKAFENIANNLILERFDLSVDEIDAGVTDGSGDGQIDSMYVIVNGTILTEEEPEEIPEKGPLEIDIQIIQSKNCDSFEENPLKIIRNTVSDLLNLGAGYDNYLDRYNEALQDKFALARKALLASAGREAKIRVKVSYATKGRTDSIHPSVSSTADALKADLSRLAATPDVDVEFFGAEKLINISRQPKTRKRDLEVQQHLSSDSGDSFACLVTIDSLVRFLGDEKGDLVRSLFDANVRDFLGKTEVNDAIRTTLESTSDEDFWWLNNGITIVASAIDQKGKKLALTEPLLVNGLQTSSVVFSFMKDQAVSTEFREKKGKQIILTKIIVPPNEKIRDDIIKATNSQTHIPKPYLRGMDIVHRNIEDHLKGAGLFYERRKNQYKNLGKSRSTIVTLAEMAQALMAAFLFRSSDARGRPNSLLKSDDDYKSLFSADYPLDSFKNVILAKHEIIRILAETCPEGGAGFRNDVVYHVLAYVSAVDFHNLKHAAQGWKDKTCSKTELEAAVTAVVALFREGGATDRVAKSPAFQGTVINAAKSLRSPSAT</sequence>
<comment type="caution">
    <text evidence="2">The sequence shown here is derived from an EMBL/GenBank/DDBJ whole genome shotgun (WGS) entry which is preliminary data.</text>
</comment>
<dbReference type="AlphaFoldDB" id="A0A9W6LSL7"/>